<dbReference type="GO" id="GO:0000724">
    <property type="term" value="P:double-strand break repair via homologous recombination"/>
    <property type="evidence" value="ECO:0007669"/>
    <property type="project" value="TreeGrafter"/>
</dbReference>
<evidence type="ECO:0000256" key="5">
    <source>
        <dbReference type="ARBA" id="ARBA00023125"/>
    </source>
</evidence>
<dbReference type="CDD" id="cd04476">
    <property type="entry name" value="RPA1_DBD_C"/>
    <property type="match status" value="1"/>
</dbReference>
<comment type="similarity">
    <text evidence="1">Belongs to the replication factor A protein 1 family.</text>
</comment>
<feature type="non-terminal residue" evidence="8">
    <location>
        <position position="172"/>
    </location>
</feature>
<evidence type="ECO:0000256" key="6">
    <source>
        <dbReference type="SAM" id="MobiDB-lite"/>
    </source>
</evidence>
<dbReference type="AlphaFoldDB" id="A0AA88WRD2"/>
<accession>A0AA88WRD2</accession>
<dbReference type="SUPFAM" id="SSF50249">
    <property type="entry name" value="Nucleic acid-binding proteins"/>
    <property type="match status" value="1"/>
</dbReference>
<dbReference type="InterPro" id="IPR013955">
    <property type="entry name" value="Rep_factor-A_C"/>
</dbReference>
<keyword evidence="4" id="KW-0862">Zinc</keyword>
<evidence type="ECO:0000313" key="9">
    <source>
        <dbReference type="Proteomes" id="UP001188597"/>
    </source>
</evidence>
<dbReference type="InterPro" id="IPR012340">
    <property type="entry name" value="NA-bd_OB-fold"/>
</dbReference>
<dbReference type="PANTHER" id="PTHR23273:SF32">
    <property type="entry name" value="REPLICATION PROTEIN A 70 KDA DNA-BINDING SUBUNIT B-RELATED"/>
    <property type="match status" value="1"/>
</dbReference>
<evidence type="ECO:0000256" key="1">
    <source>
        <dbReference type="ARBA" id="ARBA00005690"/>
    </source>
</evidence>
<dbReference type="GO" id="GO:0051321">
    <property type="term" value="P:meiotic cell cycle"/>
    <property type="evidence" value="ECO:0007669"/>
    <property type="project" value="TreeGrafter"/>
</dbReference>
<evidence type="ECO:0000256" key="3">
    <source>
        <dbReference type="ARBA" id="ARBA00022771"/>
    </source>
</evidence>
<keyword evidence="9" id="KW-1185">Reference proteome</keyword>
<dbReference type="GO" id="GO:0008270">
    <property type="term" value="F:zinc ion binding"/>
    <property type="evidence" value="ECO:0007669"/>
    <property type="project" value="UniProtKB-KW"/>
</dbReference>
<protein>
    <recommendedName>
        <fullName evidence="7">Replication factor A C-terminal domain-containing protein</fullName>
    </recommendedName>
</protein>
<keyword evidence="5" id="KW-0238">DNA-binding</keyword>
<dbReference type="InterPro" id="IPR047192">
    <property type="entry name" value="Euk_RPA1_DBD_C"/>
</dbReference>
<evidence type="ECO:0000313" key="8">
    <source>
        <dbReference type="EMBL" id="KAK3029950.1"/>
    </source>
</evidence>
<comment type="caution">
    <text evidence="8">The sequence shown here is derived from an EMBL/GenBank/DDBJ whole genome shotgun (WGS) entry which is preliminary data.</text>
</comment>
<dbReference type="GO" id="GO:0043047">
    <property type="term" value="F:single-stranded telomeric DNA binding"/>
    <property type="evidence" value="ECO:0007669"/>
    <property type="project" value="TreeGrafter"/>
</dbReference>
<gene>
    <name evidence="8" type="ORF">RJ639_038178</name>
</gene>
<dbReference type="GO" id="GO:0006289">
    <property type="term" value="P:nucleotide-excision repair"/>
    <property type="evidence" value="ECO:0007669"/>
    <property type="project" value="TreeGrafter"/>
</dbReference>
<evidence type="ECO:0000256" key="2">
    <source>
        <dbReference type="ARBA" id="ARBA00022723"/>
    </source>
</evidence>
<evidence type="ECO:0000256" key="4">
    <source>
        <dbReference type="ARBA" id="ARBA00022833"/>
    </source>
</evidence>
<evidence type="ECO:0000259" key="7">
    <source>
        <dbReference type="Pfam" id="PF08646"/>
    </source>
</evidence>
<name>A0AA88WRD2_9ASTE</name>
<dbReference type="GO" id="GO:0005662">
    <property type="term" value="C:DNA replication factor A complex"/>
    <property type="evidence" value="ECO:0007669"/>
    <property type="project" value="TreeGrafter"/>
</dbReference>
<sequence length="172" mass="18955">AIHNVNAVDRYDSEGKETSMASIGSGMSLSTKSGTRSMYSDRVSLSHITSNPSLGEDKLELSDSSGEAWVSAFNEQAEKIIGCSADELDKMKSQEGEGNHFQLKLKEATWVSHLFRVSVTPQEYNNEKRQRITIRAVAPVDFAAESKLGKANAHPFDNYRINNDGSYRFSSG</sequence>
<dbReference type="GO" id="GO:0007004">
    <property type="term" value="P:telomere maintenance via telomerase"/>
    <property type="evidence" value="ECO:0007669"/>
    <property type="project" value="TreeGrafter"/>
</dbReference>
<dbReference type="GO" id="GO:0003684">
    <property type="term" value="F:damaged DNA binding"/>
    <property type="evidence" value="ECO:0007669"/>
    <property type="project" value="TreeGrafter"/>
</dbReference>
<reference evidence="8" key="1">
    <citation type="submission" date="2022-12" db="EMBL/GenBank/DDBJ databases">
        <title>Draft genome assemblies for two species of Escallonia (Escalloniales).</title>
        <authorList>
            <person name="Chanderbali A."/>
            <person name="Dervinis C."/>
            <person name="Anghel I."/>
            <person name="Soltis D."/>
            <person name="Soltis P."/>
            <person name="Zapata F."/>
        </authorList>
    </citation>
    <scope>NUCLEOTIDE SEQUENCE</scope>
    <source>
        <strain evidence="8">UCBG64.0493</strain>
        <tissue evidence="8">Leaf</tissue>
    </source>
</reference>
<feature type="compositionally biased region" description="Polar residues" evidence="6">
    <location>
        <begin position="19"/>
        <end position="31"/>
    </location>
</feature>
<dbReference type="Gene3D" id="2.40.50.140">
    <property type="entry name" value="Nucleic acid-binding proteins"/>
    <property type="match status" value="1"/>
</dbReference>
<keyword evidence="2" id="KW-0479">Metal-binding</keyword>
<dbReference type="EMBL" id="JAVXUP010000358">
    <property type="protein sequence ID" value="KAK3029950.1"/>
    <property type="molecule type" value="Genomic_DNA"/>
</dbReference>
<dbReference type="Pfam" id="PF08646">
    <property type="entry name" value="Rep_fac-A_C"/>
    <property type="match status" value="1"/>
</dbReference>
<feature type="region of interest" description="Disordered" evidence="6">
    <location>
        <begin position="1"/>
        <end position="31"/>
    </location>
</feature>
<dbReference type="PANTHER" id="PTHR23273">
    <property type="entry name" value="REPLICATION FACTOR A 1, RFA1"/>
    <property type="match status" value="1"/>
</dbReference>
<keyword evidence="3" id="KW-0863">Zinc-finger</keyword>
<proteinExistence type="inferred from homology"/>
<organism evidence="8 9">
    <name type="scientific">Escallonia herrerae</name>
    <dbReference type="NCBI Taxonomy" id="1293975"/>
    <lineage>
        <taxon>Eukaryota</taxon>
        <taxon>Viridiplantae</taxon>
        <taxon>Streptophyta</taxon>
        <taxon>Embryophyta</taxon>
        <taxon>Tracheophyta</taxon>
        <taxon>Spermatophyta</taxon>
        <taxon>Magnoliopsida</taxon>
        <taxon>eudicotyledons</taxon>
        <taxon>Gunneridae</taxon>
        <taxon>Pentapetalae</taxon>
        <taxon>asterids</taxon>
        <taxon>campanulids</taxon>
        <taxon>Escalloniales</taxon>
        <taxon>Escalloniaceae</taxon>
        <taxon>Escallonia</taxon>
    </lineage>
</organism>
<feature type="domain" description="Replication factor A C-terminal" evidence="7">
    <location>
        <begin position="59"/>
        <end position="147"/>
    </location>
</feature>
<dbReference type="Proteomes" id="UP001188597">
    <property type="component" value="Unassembled WGS sequence"/>
</dbReference>